<evidence type="ECO:0000259" key="3">
    <source>
        <dbReference type="PROSITE" id="PS50114"/>
    </source>
</evidence>
<keyword evidence="1" id="KW-0479">Metal-binding</keyword>
<feature type="region of interest" description="Disordered" evidence="2">
    <location>
        <begin position="316"/>
        <end position="464"/>
    </location>
</feature>
<evidence type="ECO:0000256" key="1">
    <source>
        <dbReference type="PROSITE-ProRule" id="PRU00094"/>
    </source>
</evidence>
<evidence type="ECO:0000313" key="5">
    <source>
        <dbReference type="Proteomes" id="UP001145021"/>
    </source>
</evidence>
<feature type="compositionally biased region" description="Low complexity" evidence="2">
    <location>
        <begin position="262"/>
        <end position="279"/>
    </location>
</feature>
<feature type="region of interest" description="Disordered" evidence="2">
    <location>
        <begin position="126"/>
        <end position="149"/>
    </location>
</feature>
<feature type="domain" description="GATA-type" evidence="3">
    <location>
        <begin position="488"/>
        <end position="524"/>
    </location>
</feature>
<dbReference type="GO" id="GO:0043565">
    <property type="term" value="F:sequence-specific DNA binding"/>
    <property type="evidence" value="ECO:0007669"/>
    <property type="project" value="InterPro"/>
</dbReference>
<evidence type="ECO:0000313" key="4">
    <source>
        <dbReference type="EMBL" id="KAJ1645030.1"/>
    </source>
</evidence>
<feature type="compositionally biased region" description="Basic and acidic residues" evidence="2">
    <location>
        <begin position="432"/>
        <end position="442"/>
    </location>
</feature>
<dbReference type="Proteomes" id="UP001145021">
    <property type="component" value="Unassembled WGS sequence"/>
</dbReference>
<name>A0A9W7XI17_9FUNG</name>
<feature type="compositionally biased region" description="Low complexity" evidence="2">
    <location>
        <begin position="379"/>
        <end position="396"/>
    </location>
</feature>
<organism evidence="4 5">
    <name type="scientific">Coemansia asiatica</name>
    <dbReference type="NCBI Taxonomy" id="1052880"/>
    <lineage>
        <taxon>Eukaryota</taxon>
        <taxon>Fungi</taxon>
        <taxon>Fungi incertae sedis</taxon>
        <taxon>Zoopagomycota</taxon>
        <taxon>Kickxellomycotina</taxon>
        <taxon>Kickxellomycetes</taxon>
        <taxon>Kickxellales</taxon>
        <taxon>Kickxellaceae</taxon>
        <taxon>Coemansia</taxon>
    </lineage>
</organism>
<feature type="compositionally biased region" description="Low complexity" evidence="2">
    <location>
        <begin position="564"/>
        <end position="575"/>
    </location>
</feature>
<sequence>MSTAFEHISAAAPVRHKRKGIPMRSPCQRDMVEAPGVVFRFPDKISSPEVKPVVTGLSILPSEAGLPSGHGDKSAAAVIAAAAAVSAADSLAQALPSSLLPSSTIIPAATASTPSTTITAASWPTKATTTTTIETSKTGPSEAASGADSTATIADPSLHAPAAASVPLYAAAAETASNEEIISSVSSTPILKPTAASSLPIHRSASNVLHYPELLSDLRDKLIQVHQGVYAGANNTSSGVESDENHGSAQPIKRARIKRASRSAVAASGSRSSPSPSQGPVGGRGSSVLRSTLRSRHELGAAAAAAAAASATSSATATSSGAGAGTVAAGSSAGKGAFHRRHSIGTIQSQAEDAEDSDIVVDGDEESDGASAATTPAPQQHKQQRNLQQHQRQRGQVGAAAKHYMPEGSNKGRRVSAEADAGTPGPNKRKRDAKEAVGEQRRGSSPAVKRPALHHGSRFSPVPSSAAAGAKAAVVTSGSVGSPFVSAGQGRRCCASCGASSTPCWRPGLIDSMTLCNQCGLRYKKGKVYCAKCSYVPTKTEIATGGANVCKRCTAPIRAHASSSSSTIAAAVPSTGSSSRAKQTEHAEPRPILPGSQHHNHHHNHNFQYHSSSDPSKHFGF</sequence>
<dbReference type="AlphaFoldDB" id="A0A9W7XI17"/>
<dbReference type="PROSITE" id="PS50114">
    <property type="entry name" value="GATA_ZN_FINGER_2"/>
    <property type="match status" value="1"/>
</dbReference>
<feature type="compositionally biased region" description="Acidic residues" evidence="2">
    <location>
        <begin position="352"/>
        <end position="368"/>
    </location>
</feature>
<gene>
    <name evidence="4" type="primary">ASH1</name>
    <name evidence="4" type="ORF">LPJ64_003328</name>
</gene>
<accession>A0A9W7XI17</accession>
<dbReference type="GO" id="GO:0005634">
    <property type="term" value="C:nucleus"/>
    <property type="evidence" value="ECO:0007669"/>
    <property type="project" value="TreeGrafter"/>
</dbReference>
<feature type="region of interest" description="Disordered" evidence="2">
    <location>
        <begin position="234"/>
        <end position="287"/>
    </location>
</feature>
<dbReference type="SMART" id="SM00401">
    <property type="entry name" value="ZnF_GATA"/>
    <property type="match status" value="1"/>
</dbReference>
<evidence type="ECO:0000256" key="2">
    <source>
        <dbReference type="SAM" id="MobiDB-lite"/>
    </source>
</evidence>
<keyword evidence="5" id="KW-1185">Reference proteome</keyword>
<dbReference type="SUPFAM" id="SSF57716">
    <property type="entry name" value="Glucocorticoid receptor-like (DNA-binding domain)"/>
    <property type="match status" value="1"/>
</dbReference>
<dbReference type="PANTHER" id="PTHR47341">
    <property type="entry name" value="GATA-TYPE ZINC FINGER PROTEIN 1"/>
    <property type="match status" value="1"/>
</dbReference>
<dbReference type="InterPro" id="IPR013088">
    <property type="entry name" value="Znf_NHR/GATA"/>
</dbReference>
<dbReference type="Gene3D" id="3.30.50.10">
    <property type="entry name" value="Erythroid Transcription Factor GATA-1, subunit A"/>
    <property type="match status" value="1"/>
</dbReference>
<comment type="caution">
    <text evidence="4">The sequence shown here is derived from an EMBL/GenBank/DDBJ whole genome shotgun (WGS) entry which is preliminary data.</text>
</comment>
<dbReference type="EMBL" id="JANBOH010000127">
    <property type="protein sequence ID" value="KAJ1645030.1"/>
    <property type="molecule type" value="Genomic_DNA"/>
</dbReference>
<proteinExistence type="predicted"/>
<keyword evidence="1" id="KW-0862">Zinc</keyword>
<protein>
    <submittedName>
        <fullName evidence="4">DNA-binding transcription repressor</fullName>
    </submittedName>
</protein>
<feature type="compositionally biased region" description="Low complexity" evidence="2">
    <location>
        <begin position="316"/>
        <end position="336"/>
    </location>
</feature>
<dbReference type="GO" id="GO:0008270">
    <property type="term" value="F:zinc ion binding"/>
    <property type="evidence" value="ECO:0007669"/>
    <property type="project" value="UniProtKB-KW"/>
</dbReference>
<feature type="region of interest" description="Disordered" evidence="2">
    <location>
        <begin position="564"/>
        <end position="621"/>
    </location>
</feature>
<reference evidence="4" key="1">
    <citation type="submission" date="2022-07" db="EMBL/GenBank/DDBJ databases">
        <title>Phylogenomic reconstructions and comparative analyses of Kickxellomycotina fungi.</title>
        <authorList>
            <person name="Reynolds N.K."/>
            <person name="Stajich J.E."/>
            <person name="Barry K."/>
            <person name="Grigoriev I.V."/>
            <person name="Crous P."/>
            <person name="Smith M.E."/>
        </authorList>
    </citation>
    <scope>NUCLEOTIDE SEQUENCE</scope>
    <source>
        <strain evidence="4">NBRC 105413</strain>
    </source>
</reference>
<dbReference type="PANTHER" id="PTHR47341:SF1">
    <property type="entry name" value="GATA-TYPE ZINC FINGER PROTEIN 1"/>
    <property type="match status" value="1"/>
</dbReference>
<keyword evidence="1" id="KW-0863">Zinc-finger</keyword>
<keyword evidence="4" id="KW-0238">DNA-binding</keyword>
<dbReference type="GO" id="GO:0006357">
    <property type="term" value="P:regulation of transcription by RNA polymerase II"/>
    <property type="evidence" value="ECO:0007669"/>
    <property type="project" value="TreeGrafter"/>
</dbReference>
<dbReference type="InterPro" id="IPR000679">
    <property type="entry name" value="Znf_GATA"/>
</dbReference>
<dbReference type="InterPro" id="IPR053116">
    <property type="entry name" value="GATA-type_Znf_Regulator"/>
</dbReference>
<feature type="compositionally biased region" description="Low complexity" evidence="2">
    <location>
        <begin position="126"/>
        <end position="138"/>
    </location>
</feature>
<dbReference type="Pfam" id="PF00320">
    <property type="entry name" value="GATA"/>
    <property type="match status" value="1"/>
</dbReference>
<dbReference type="CDD" id="cd00202">
    <property type="entry name" value="ZnF_GATA"/>
    <property type="match status" value="1"/>
</dbReference>